<keyword evidence="4" id="KW-0548">Nucleotidyltransferase</keyword>
<dbReference type="Pfam" id="PF25087">
    <property type="entry name" value="GMPPB_C"/>
    <property type="match status" value="1"/>
</dbReference>
<organism evidence="4">
    <name type="scientific">uncultured Armatimonadetes bacterium</name>
    <dbReference type="NCBI Taxonomy" id="157466"/>
    <lineage>
        <taxon>Bacteria</taxon>
        <taxon>Bacillati</taxon>
        <taxon>Armatimonadota</taxon>
        <taxon>environmental samples</taxon>
    </lineage>
</organism>
<keyword evidence="4" id="KW-0808">Transferase</keyword>
<dbReference type="CDD" id="cd04181">
    <property type="entry name" value="NTP_transferase"/>
    <property type="match status" value="1"/>
</dbReference>
<dbReference type="EMBL" id="CADCTO010000079">
    <property type="protein sequence ID" value="CAA9223476.1"/>
    <property type="molecule type" value="Genomic_DNA"/>
</dbReference>
<dbReference type="InterPro" id="IPR056729">
    <property type="entry name" value="GMPPB_C"/>
</dbReference>
<dbReference type="InterPro" id="IPR050486">
    <property type="entry name" value="Mannose-1P_guanyltransferase"/>
</dbReference>
<evidence type="ECO:0000259" key="3">
    <source>
        <dbReference type="Pfam" id="PF25087"/>
    </source>
</evidence>
<name>A0A6J4HFY9_9BACT</name>
<dbReference type="EC" id="2.7.7.24" evidence="4"/>
<dbReference type="Pfam" id="PF00483">
    <property type="entry name" value="NTP_transferase"/>
    <property type="match status" value="1"/>
</dbReference>
<reference evidence="4" key="1">
    <citation type="submission" date="2020-02" db="EMBL/GenBank/DDBJ databases">
        <authorList>
            <person name="Meier V. D."/>
        </authorList>
    </citation>
    <scope>NUCLEOTIDE SEQUENCE</scope>
    <source>
        <strain evidence="4">AVDCRST_MAG63</strain>
    </source>
</reference>
<feature type="domain" description="Nucleotidyl transferase" evidence="2">
    <location>
        <begin position="2"/>
        <end position="244"/>
    </location>
</feature>
<comment type="similarity">
    <text evidence="1">Belongs to the transferase hexapeptide repeat family.</text>
</comment>
<dbReference type="GO" id="GO:0008879">
    <property type="term" value="F:glucose-1-phosphate thymidylyltransferase activity"/>
    <property type="evidence" value="ECO:0007669"/>
    <property type="project" value="UniProtKB-EC"/>
</dbReference>
<evidence type="ECO:0000313" key="4">
    <source>
        <dbReference type="EMBL" id="CAA9223476.1"/>
    </source>
</evidence>
<feature type="domain" description="Mannose-1-phosphate guanyltransferase C-terminal" evidence="3">
    <location>
        <begin position="276"/>
        <end position="357"/>
    </location>
</feature>
<dbReference type="InterPro" id="IPR029044">
    <property type="entry name" value="Nucleotide-diphossugar_trans"/>
</dbReference>
<gene>
    <name evidence="4" type="ORF">AVDCRST_MAG63-617</name>
</gene>
<evidence type="ECO:0000256" key="1">
    <source>
        <dbReference type="ARBA" id="ARBA00007274"/>
    </source>
</evidence>
<proteinExistence type="inferred from homology"/>
<evidence type="ECO:0000259" key="2">
    <source>
        <dbReference type="Pfam" id="PF00483"/>
    </source>
</evidence>
<dbReference type="Gene3D" id="2.160.10.10">
    <property type="entry name" value="Hexapeptide repeat proteins"/>
    <property type="match status" value="1"/>
</dbReference>
<accession>A0A6J4HFY9</accession>
<dbReference type="InterPro" id="IPR005835">
    <property type="entry name" value="NTP_transferase_dom"/>
</dbReference>
<dbReference type="SUPFAM" id="SSF53448">
    <property type="entry name" value="Nucleotide-diphospho-sugar transferases"/>
    <property type="match status" value="1"/>
</dbReference>
<dbReference type="Gene3D" id="3.90.550.10">
    <property type="entry name" value="Spore Coat Polysaccharide Biosynthesis Protein SpsA, Chain A"/>
    <property type="match status" value="1"/>
</dbReference>
<sequence length="366" mass="39523">MKGIIIAGGAGTRLRPLTYTRPKPLIPVVNRPFLEYQVALLKRHGIDEIIFCTNYMADKIQGHFGDGSRFGVSMRYAIEEQPLGTAGAIRNAQSIAGRDTVVVLNGDVLTDFDIASIVRFHKDKSALVTLTLKEVPSPSPYGVIVTDDEGRVREFREPSEATKKMLAANPNVERTGVDYINAGIYVMEPEALDAIPTGRPVSVERETYPQFLAEGRPIYALVRDGYWLDIGRPEQYRDATRAVLRRDVRVDLPGEWHPAGYWAQDGAEIDPTAHIAPTVHIGANARVQPGASISGITVIGPNCRIGANATLTDCILEEGVFVGEGATLTGVILDNGVRVEPEAVVTVPAVFAAGSLLAKGTRVAGE</sequence>
<dbReference type="PANTHER" id="PTHR22572">
    <property type="entry name" value="SUGAR-1-PHOSPHATE GUANYL TRANSFERASE"/>
    <property type="match status" value="1"/>
</dbReference>
<protein>
    <submittedName>
        <fullName evidence="4">Glucose-1-phosphate thymidylyltransferase</fullName>
        <ecNumber evidence="4">2.7.7.24</ecNumber>
    </submittedName>
</protein>
<dbReference type="AlphaFoldDB" id="A0A6J4HFY9"/>